<accession>A0A2W2DUT9</accession>
<keyword evidence="5 6" id="KW-0460">Magnesium</keyword>
<dbReference type="SUPFAM" id="SSF88723">
    <property type="entry name" value="PIN domain-like"/>
    <property type="match status" value="1"/>
</dbReference>
<evidence type="ECO:0000256" key="1">
    <source>
        <dbReference type="ARBA" id="ARBA00022649"/>
    </source>
</evidence>
<evidence type="ECO:0000313" key="8">
    <source>
        <dbReference type="EMBL" id="PZG14273.1"/>
    </source>
</evidence>
<dbReference type="RefSeq" id="WP_111181849.1">
    <property type="nucleotide sequence ID" value="NZ_POUD01000132.1"/>
</dbReference>
<dbReference type="InterPro" id="IPR029060">
    <property type="entry name" value="PIN-like_dom_sf"/>
</dbReference>
<evidence type="ECO:0000313" key="9">
    <source>
        <dbReference type="Proteomes" id="UP000249304"/>
    </source>
</evidence>
<dbReference type="AlphaFoldDB" id="A0A2W2DUT9"/>
<dbReference type="EMBL" id="POUD01000132">
    <property type="protein sequence ID" value="PZG14273.1"/>
    <property type="molecule type" value="Genomic_DNA"/>
</dbReference>
<organism evidence="8 9">
    <name type="scientific">Nonomuraea aridisoli</name>
    <dbReference type="NCBI Taxonomy" id="2070368"/>
    <lineage>
        <taxon>Bacteria</taxon>
        <taxon>Bacillati</taxon>
        <taxon>Actinomycetota</taxon>
        <taxon>Actinomycetes</taxon>
        <taxon>Streptosporangiales</taxon>
        <taxon>Streptosporangiaceae</taxon>
        <taxon>Nonomuraea</taxon>
    </lineage>
</organism>
<keyword evidence="9" id="KW-1185">Reference proteome</keyword>
<reference evidence="8 9" key="1">
    <citation type="submission" date="2018-01" db="EMBL/GenBank/DDBJ databases">
        <title>Draft genome sequence of Nonomuraea sp. KC333.</title>
        <authorList>
            <person name="Sahin N."/>
            <person name="Saygin H."/>
            <person name="Ay H."/>
        </authorList>
    </citation>
    <scope>NUCLEOTIDE SEQUENCE [LARGE SCALE GENOMIC DNA]</scope>
    <source>
        <strain evidence="8 9">KC333</strain>
    </source>
</reference>
<dbReference type="PANTHER" id="PTHR35901">
    <property type="entry name" value="RIBONUCLEASE VAPC3"/>
    <property type="match status" value="1"/>
</dbReference>
<comment type="function">
    <text evidence="6">Toxic component of a toxin-antitoxin (TA) system. An RNase.</text>
</comment>
<comment type="cofactor">
    <cofactor evidence="6">
        <name>Mg(2+)</name>
        <dbReference type="ChEBI" id="CHEBI:18420"/>
    </cofactor>
</comment>
<proteinExistence type="inferred from homology"/>
<comment type="caution">
    <text evidence="8">The sequence shown here is derived from an EMBL/GenBank/DDBJ whole genome shotgun (WGS) entry which is preliminary data.</text>
</comment>
<dbReference type="InterPro" id="IPR044153">
    <property type="entry name" value="PIN_Pae0151-like"/>
</dbReference>
<dbReference type="EC" id="3.1.-.-" evidence="6"/>
<dbReference type="OrthoDB" id="4377304at2"/>
<keyword evidence="6" id="KW-0800">Toxin</keyword>
<evidence type="ECO:0000259" key="7">
    <source>
        <dbReference type="Pfam" id="PF01850"/>
    </source>
</evidence>
<evidence type="ECO:0000256" key="2">
    <source>
        <dbReference type="ARBA" id="ARBA00022722"/>
    </source>
</evidence>
<dbReference type="InterPro" id="IPR002716">
    <property type="entry name" value="PIN_dom"/>
</dbReference>
<evidence type="ECO:0000256" key="5">
    <source>
        <dbReference type="ARBA" id="ARBA00022842"/>
    </source>
</evidence>
<sequence>MIIIDSSAMVEALTGRDADAELIDALAAGLHAPHLLDVEVLSTLRGLVLGGKLGATAAEQARADYLALEITRYGATGIAERIWELRHNYTASDASYLALAETLDVPLYTCDGKLDSGGHAADVQVFPRS</sequence>
<evidence type="ECO:0000256" key="3">
    <source>
        <dbReference type="ARBA" id="ARBA00022723"/>
    </source>
</evidence>
<keyword evidence="3 6" id="KW-0479">Metal-binding</keyword>
<protein>
    <recommendedName>
        <fullName evidence="6">Ribonuclease VapC</fullName>
        <shortName evidence="6">RNase VapC</shortName>
        <ecNumber evidence="6">3.1.-.-</ecNumber>
    </recommendedName>
    <alternativeName>
        <fullName evidence="6">Toxin VapC</fullName>
    </alternativeName>
</protein>
<dbReference type="InterPro" id="IPR051619">
    <property type="entry name" value="TypeII_TA_RNase_PINc/VapC"/>
</dbReference>
<keyword evidence="1 6" id="KW-1277">Toxin-antitoxin system</keyword>
<feature type="binding site" evidence="6">
    <location>
        <position position="5"/>
    </location>
    <ligand>
        <name>Mg(2+)</name>
        <dbReference type="ChEBI" id="CHEBI:18420"/>
    </ligand>
</feature>
<keyword evidence="4 6" id="KW-0378">Hydrolase</keyword>
<dbReference type="Pfam" id="PF01850">
    <property type="entry name" value="PIN"/>
    <property type="match status" value="1"/>
</dbReference>
<evidence type="ECO:0000256" key="4">
    <source>
        <dbReference type="ARBA" id="ARBA00022801"/>
    </source>
</evidence>
<keyword evidence="2 6" id="KW-0540">Nuclease</keyword>
<dbReference type="GO" id="GO:0004540">
    <property type="term" value="F:RNA nuclease activity"/>
    <property type="evidence" value="ECO:0007669"/>
    <property type="project" value="InterPro"/>
</dbReference>
<dbReference type="PANTHER" id="PTHR35901:SF1">
    <property type="entry name" value="EXONUCLEASE VAPC9"/>
    <property type="match status" value="1"/>
</dbReference>
<gene>
    <name evidence="6" type="primary">vapC</name>
    <name evidence="8" type="ORF">C1J01_27330</name>
</gene>
<dbReference type="CDD" id="cd09873">
    <property type="entry name" value="PIN_Pae0151-like"/>
    <property type="match status" value="1"/>
</dbReference>
<dbReference type="GO" id="GO:0090729">
    <property type="term" value="F:toxin activity"/>
    <property type="evidence" value="ECO:0007669"/>
    <property type="project" value="UniProtKB-KW"/>
</dbReference>
<dbReference type="GO" id="GO:0000287">
    <property type="term" value="F:magnesium ion binding"/>
    <property type="evidence" value="ECO:0007669"/>
    <property type="project" value="UniProtKB-UniRule"/>
</dbReference>
<dbReference type="GO" id="GO:0016787">
    <property type="term" value="F:hydrolase activity"/>
    <property type="evidence" value="ECO:0007669"/>
    <property type="project" value="UniProtKB-KW"/>
</dbReference>
<dbReference type="Proteomes" id="UP000249304">
    <property type="component" value="Unassembled WGS sequence"/>
</dbReference>
<feature type="binding site" evidence="6">
    <location>
        <position position="93"/>
    </location>
    <ligand>
        <name>Mg(2+)</name>
        <dbReference type="ChEBI" id="CHEBI:18420"/>
    </ligand>
</feature>
<dbReference type="InterPro" id="IPR022907">
    <property type="entry name" value="VapC_family"/>
</dbReference>
<dbReference type="HAMAP" id="MF_00265">
    <property type="entry name" value="VapC_Nob1"/>
    <property type="match status" value="1"/>
</dbReference>
<name>A0A2W2DUT9_9ACTN</name>
<feature type="domain" description="PIN" evidence="7">
    <location>
        <begin position="2"/>
        <end position="115"/>
    </location>
</feature>
<evidence type="ECO:0000256" key="6">
    <source>
        <dbReference type="HAMAP-Rule" id="MF_00265"/>
    </source>
</evidence>
<comment type="similarity">
    <text evidence="6">Belongs to the PINc/VapC protein family.</text>
</comment>
<dbReference type="Gene3D" id="3.40.50.1010">
    <property type="entry name" value="5'-nuclease"/>
    <property type="match status" value="1"/>
</dbReference>